<dbReference type="EMBL" id="ML986485">
    <property type="protein sequence ID" value="KAF2279930.1"/>
    <property type="molecule type" value="Genomic_DNA"/>
</dbReference>
<dbReference type="OrthoDB" id="3920403at2759"/>
<dbReference type="Proteomes" id="UP000800097">
    <property type="component" value="Unassembled WGS sequence"/>
</dbReference>
<evidence type="ECO:0000313" key="1">
    <source>
        <dbReference type="EMBL" id="KAF2279930.1"/>
    </source>
</evidence>
<gene>
    <name evidence="1" type="ORF">EI97DRAFT_429699</name>
</gene>
<protein>
    <submittedName>
        <fullName evidence="1">Uncharacterized protein</fullName>
    </submittedName>
</protein>
<proteinExistence type="predicted"/>
<dbReference type="AlphaFoldDB" id="A0A6A6JTI2"/>
<name>A0A6A6JTI2_WESOR</name>
<reference evidence="1" key="1">
    <citation type="journal article" date="2020" name="Stud. Mycol.">
        <title>101 Dothideomycetes genomes: a test case for predicting lifestyles and emergence of pathogens.</title>
        <authorList>
            <person name="Haridas S."/>
            <person name="Albert R."/>
            <person name="Binder M."/>
            <person name="Bloem J."/>
            <person name="Labutti K."/>
            <person name="Salamov A."/>
            <person name="Andreopoulos B."/>
            <person name="Baker S."/>
            <person name="Barry K."/>
            <person name="Bills G."/>
            <person name="Bluhm B."/>
            <person name="Cannon C."/>
            <person name="Castanera R."/>
            <person name="Culley D."/>
            <person name="Daum C."/>
            <person name="Ezra D."/>
            <person name="Gonzalez J."/>
            <person name="Henrissat B."/>
            <person name="Kuo A."/>
            <person name="Liang C."/>
            <person name="Lipzen A."/>
            <person name="Lutzoni F."/>
            <person name="Magnuson J."/>
            <person name="Mondo S."/>
            <person name="Nolan M."/>
            <person name="Ohm R."/>
            <person name="Pangilinan J."/>
            <person name="Park H.-J."/>
            <person name="Ramirez L."/>
            <person name="Alfaro M."/>
            <person name="Sun H."/>
            <person name="Tritt A."/>
            <person name="Yoshinaga Y."/>
            <person name="Zwiers L.-H."/>
            <person name="Turgeon B."/>
            <person name="Goodwin S."/>
            <person name="Spatafora J."/>
            <person name="Crous P."/>
            <person name="Grigoriev I."/>
        </authorList>
    </citation>
    <scope>NUCLEOTIDE SEQUENCE</scope>
    <source>
        <strain evidence="1">CBS 379.55</strain>
    </source>
</reference>
<dbReference type="GeneID" id="54550677"/>
<organism evidence="1 2">
    <name type="scientific">Westerdykella ornata</name>
    <dbReference type="NCBI Taxonomy" id="318751"/>
    <lineage>
        <taxon>Eukaryota</taxon>
        <taxon>Fungi</taxon>
        <taxon>Dikarya</taxon>
        <taxon>Ascomycota</taxon>
        <taxon>Pezizomycotina</taxon>
        <taxon>Dothideomycetes</taxon>
        <taxon>Pleosporomycetidae</taxon>
        <taxon>Pleosporales</taxon>
        <taxon>Sporormiaceae</taxon>
        <taxon>Westerdykella</taxon>
    </lineage>
</organism>
<sequence length="233" mass="25878">MEVISPTTSNTSETLSRRLSRIPRELDILPQPLAVSSLPVGQLVSPSAKLNTSVLADRDFIDVGDRFYKDVVLIDGKTGRFKESLGGVRLIEKPAPGDEVGVIEAMEERIRMLKNDAEAFAKVLSRDEQARGWIEKRMDSGEEVGFVTSVREITDPRYKHAMVQETATGGMWEIELESPFSQEKGPKKRRDSGLDVVTGSNTDVVGVIVKKVVREGGDLRLSEEELGTQYWVM</sequence>
<accession>A0A6A6JTI2</accession>
<keyword evidence="2" id="KW-1185">Reference proteome</keyword>
<dbReference type="RefSeq" id="XP_033657469.1">
    <property type="nucleotide sequence ID" value="XM_033797502.1"/>
</dbReference>
<evidence type="ECO:0000313" key="2">
    <source>
        <dbReference type="Proteomes" id="UP000800097"/>
    </source>
</evidence>